<dbReference type="KEGG" id="tbg:TbgDal_X4780"/>
<evidence type="ECO:0000313" key="1">
    <source>
        <dbReference type="EMBL" id="CBH15393.1"/>
    </source>
</evidence>
<protein>
    <submittedName>
        <fullName evidence="1">Uncharacterized protein</fullName>
    </submittedName>
</protein>
<organism evidence="1 2">
    <name type="scientific">Trypanosoma brucei gambiense (strain MHOM/CI/86/DAL972)</name>
    <dbReference type="NCBI Taxonomy" id="679716"/>
    <lineage>
        <taxon>Eukaryota</taxon>
        <taxon>Discoba</taxon>
        <taxon>Euglenozoa</taxon>
        <taxon>Kinetoplastea</taxon>
        <taxon>Metakinetoplastina</taxon>
        <taxon>Trypanosomatida</taxon>
        <taxon>Trypanosomatidae</taxon>
        <taxon>Trypanosoma</taxon>
    </lineage>
</organism>
<dbReference type="Proteomes" id="UP000002316">
    <property type="component" value="Chromosome 10"/>
</dbReference>
<evidence type="ECO:0000313" key="2">
    <source>
        <dbReference type="Proteomes" id="UP000002316"/>
    </source>
</evidence>
<dbReference type="AlphaFoldDB" id="D0A299"/>
<sequence>MHLPPDQVWNHHSATFPPLLIFCFSLSHPLYMVQNCKYEYDYPLPQSHIFVSIQLNNPLLGESSKQTNKPMNIIRSAGTRMSKRKLESEESTRTIGSLTAIGGKSMIQQIN</sequence>
<name>D0A299_TRYB9</name>
<reference evidence="2" key="1">
    <citation type="journal article" date="2010" name="PLoS Negl. Trop. Dis.">
        <title>The genome sequence of Trypanosoma brucei gambiense, causative agent of chronic human african trypanosomiasis.</title>
        <authorList>
            <person name="Jackson A.P."/>
            <person name="Sanders M."/>
            <person name="Berry A."/>
            <person name="McQuillan J."/>
            <person name="Aslett M.A."/>
            <person name="Quail M.A."/>
            <person name="Chukualim B."/>
            <person name="Capewell P."/>
            <person name="MacLeod A."/>
            <person name="Melville S.E."/>
            <person name="Gibson W."/>
            <person name="Barry J.D."/>
            <person name="Berriman M."/>
            <person name="Hertz-Fowler C."/>
        </authorList>
    </citation>
    <scope>NUCLEOTIDE SEQUENCE [LARGE SCALE GENOMIC DNA]</scope>
    <source>
        <strain evidence="2">MHOM/CI/86/DAL972</strain>
    </source>
</reference>
<dbReference type="EMBL" id="FN554973">
    <property type="protein sequence ID" value="CBH15393.1"/>
    <property type="molecule type" value="Genomic_DNA"/>
</dbReference>
<proteinExistence type="predicted"/>
<dbReference type="RefSeq" id="XP_011777657.1">
    <property type="nucleotide sequence ID" value="XM_011779355.1"/>
</dbReference>
<gene>
    <name evidence="1" type="ORF">TbgDal_X4780</name>
</gene>
<dbReference type="GeneID" id="23865558"/>
<accession>D0A299</accession>